<sequence length="741" mass="81327">MWIKCMLARTLDEADWPDHAVPILYLPGVSRTDLRAIESCPRELQPLAELQYRGLFWSQLNGRDWTVNAFLSSSRGLLKLDISGDQATQAAMHRALDVVLDTPIADLQGRRLEASDFDALLSADPIRDLLAWMNDPETAAKDWQGARWDAFRSRCKADWTLDPQADGALVAAERFSEGQRQWDAVWERYRSGWRSFPTLIERLRQVALPLHRDLFTDLGRYPRANDEAEDQLRVDLLKLAGVHQTEAIAKLKALENAHGPRRLWLWAEMGQAPLARALEPLSQLVGLIAEPCGGQQLQDLATAYQQRFWQVDAAARRALACLGAGSRVKADTDAVSAALQAVYVPWLDQTNQHFQDLVRKDGYPGSTLVKEPVGTYQAGGECWLFVDGLRYDVAQDLASVLTADALEVKIDKAWAPVPSVTASGKVACSPLAHLAKGRSTDQDFVPSHATQDRPLDTDLLRKLLKEQGWQVLGGNETGDPTGRAWTEFGDLDHYGHEHGLRLAREIPSMLDSIREQIRFLIDAGWKQIRIVTDHGWLLVPGKMPKTALPKFLTATRWGRCAALTDSAQPTSLTLTWSWCPDVRIAMAPGINSFIAGQEYAHGGLSLQESLIPVLRVTRPRGVADEPSIEILEVKWTRLRCACVVRASSAGASGQDGLAAQGLTAPGQMPQALTPTQALRVDLRRKVNDPATSVAGGGKPLKGGKASLVVEDDELEGEAISLVVLDDQGRAVAKAATVIGGD</sequence>
<dbReference type="EMBL" id="NRRY01000002">
    <property type="protein sequence ID" value="MBK1617209.1"/>
    <property type="molecule type" value="Genomic_DNA"/>
</dbReference>
<dbReference type="Proteomes" id="UP001138768">
    <property type="component" value="Unassembled WGS sequence"/>
</dbReference>
<protein>
    <recommendedName>
        <fullName evidence="3">BREX-1 system phosphatase PglZ type B</fullName>
    </recommendedName>
</protein>
<evidence type="ECO:0000313" key="2">
    <source>
        <dbReference type="Proteomes" id="UP001138768"/>
    </source>
</evidence>
<reference evidence="1 2" key="1">
    <citation type="journal article" date="2020" name="Microorganisms">
        <title>Osmotic Adaptation and Compatible Solute Biosynthesis of Phototrophic Bacteria as Revealed from Genome Analyses.</title>
        <authorList>
            <person name="Imhoff J.F."/>
            <person name="Rahn T."/>
            <person name="Kunzel S."/>
            <person name="Keller A."/>
            <person name="Neulinger S.C."/>
        </authorList>
    </citation>
    <scope>NUCLEOTIDE SEQUENCE [LARGE SCALE GENOMIC DNA]</scope>
    <source>
        <strain evidence="1 2">DSM 25653</strain>
    </source>
</reference>
<evidence type="ECO:0000313" key="1">
    <source>
        <dbReference type="EMBL" id="MBK1617209.1"/>
    </source>
</evidence>
<comment type="caution">
    <text evidence="1">The sequence shown here is derived from an EMBL/GenBank/DDBJ whole genome shotgun (WGS) entry which is preliminary data.</text>
</comment>
<accession>A0A9X0W5I0</accession>
<keyword evidence="2" id="KW-1185">Reference proteome</keyword>
<dbReference type="NCBIfam" id="NF033450">
    <property type="entry name" value="BREX_PglZ_1_B"/>
    <property type="match status" value="1"/>
</dbReference>
<name>A0A9X0W5I0_9GAMM</name>
<proteinExistence type="predicted"/>
<evidence type="ECO:0008006" key="3">
    <source>
        <dbReference type="Google" id="ProtNLM"/>
    </source>
</evidence>
<dbReference type="AlphaFoldDB" id="A0A9X0W5I0"/>
<gene>
    <name evidence="1" type="ORF">CKO42_01835</name>
</gene>
<organism evidence="1 2">
    <name type="scientific">Lamprobacter modestohalophilus</name>
    <dbReference type="NCBI Taxonomy" id="1064514"/>
    <lineage>
        <taxon>Bacteria</taxon>
        <taxon>Pseudomonadati</taxon>
        <taxon>Pseudomonadota</taxon>
        <taxon>Gammaproteobacteria</taxon>
        <taxon>Chromatiales</taxon>
        <taxon>Chromatiaceae</taxon>
        <taxon>Lamprobacter</taxon>
    </lineage>
</organism>